<protein>
    <submittedName>
        <fullName evidence="2">Uncharacterized protein</fullName>
    </submittedName>
</protein>
<feature type="transmembrane region" description="Helical" evidence="1">
    <location>
        <begin position="144"/>
        <end position="163"/>
    </location>
</feature>
<evidence type="ECO:0000313" key="3">
    <source>
        <dbReference type="Proteomes" id="UP000019483"/>
    </source>
</evidence>
<keyword evidence="1" id="KW-0472">Membrane</keyword>
<sequence>MSSSFNLSLGKFTIFSLAIIESIVAYNLLKSNQILDISDLRTFDIIYIVGFLLLLDFFIKTILDEFYEKITRFLFRRQMLEYTYKKKNYQNKNKEVNGITLKSNDNLPPSIKETLKNHDKLPSSIKETIDKLDELFYKDKLPHFYDLTLGFMNIFFFMVLSLLQNNLCYVMFSSIASIFFILLIIKSFIEIGNMISIEYASVFEE</sequence>
<accession>W9DTN3</accession>
<name>W9DTN3_METTI</name>
<feature type="transmembrane region" description="Helical" evidence="1">
    <location>
        <begin position="12"/>
        <end position="29"/>
    </location>
</feature>
<comment type="caution">
    <text evidence="2">The sequence shown here is derived from an EMBL/GenBank/DDBJ whole genome shotgun (WGS) entry which is preliminary data.</text>
</comment>
<dbReference type="STRING" id="1090322.MettiDRAFT_2642"/>
<evidence type="ECO:0000313" key="2">
    <source>
        <dbReference type="EMBL" id="ETA69148.1"/>
    </source>
</evidence>
<feature type="transmembrane region" description="Helical" evidence="1">
    <location>
        <begin position="169"/>
        <end position="189"/>
    </location>
</feature>
<organism evidence="2 3">
    <name type="scientific">Methanolobus tindarius DSM 2278</name>
    <dbReference type="NCBI Taxonomy" id="1090322"/>
    <lineage>
        <taxon>Archaea</taxon>
        <taxon>Methanobacteriati</taxon>
        <taxon>Methanobacteriota</taxon>
        <taxon>Stenosarchaea group</taxon>
        <taxon>Methanomicrobia</taxon>
        <taxon>Methanosarcinales</taxon>
        <taxon>Methanosarcinaceae</taxon>
        <taxon>Methanolobus</taxon>
    </lineage>
</organism>
<dbReference type="Proteomes" id="UP000019483">
    <property type="component" value="Unassembled WGS sequence"/>
</dbReference>
<dbReference type="EMBL" id="AZAJ01000001">
    <property type="protein sequence ID" value="ETA69148.1"/>
    <property type="molecule type" value="Genomic_DNA"/>
</dbReference>
<gene>
    <name evidence="2" type="ORF">MettiDRAFT_2642</name>
</gene>
<proteinExistence type="predicted"/>
<keyword evidence="1" id="KW-1133">Transmembrane helix</keyword>
<keyword evidence="1" id="KW-0812">Transmembrane</keyword>
<evidence type="ECO:0000256" key="1">
    <source>
        <dbReference type="SAM" id="Phobius"/>
    </source>
</evidence>
<feature type="transmembrane region" description="Helical" evidence="1">
    <location>
        <begin position="45"/>
        <end position="63"/>
    </location>
</feature>
<keyword evidence="3" id="KW-1185">Reference proteome</keyword>
<reference evidence="2 3" key="1">
    <citation type="submission" date="2013-08" db="EMBL/GenBank/DDBJ databases">
        <authorList>
            <consortium name="DOE Joint Genome Institute"/>
            <person name="Eisen J."/>
            <person name="Huntemann M."/>
            <person name="Han J."/>
            <person name="Chen A."/>
            <person name="Kyrpides N."/>
            <person name="Mavromatis K."/>
            <person name="Markowitz V."/>
            <person name="Palaniappan K."/>
            <person name="Ivanova N."/>
            <person name="Schaumberg A."/>
            <person name="Pati A."/>
            <person name="Liolios K."/>
            <person name="Nordberg H.P."/>
            <person name="Cantor M.N."/>
            <person name="Hua S.X."/>
            <person name="Woyke T."/>
        </authorList>
    </citation>
    <scope>NUCLEOTIDE SEQUENCE [LARGE SCALE GENOMIC DNA]</scope>
    <source>
        <strain evidence="2 3">DSM 2278</strain>
    </source>
</reference>
<dbReference type="RefSeq" id="WP_023846281.1">
    <property type="nucleotide sequence ID" value="NZ_AZAJ01000001.1"/>
</dbReference>
<dbReference type="AlphaFoldDB" id="W9DTN3"/>